<dbReference type="InterPro" id="IPR016181">
    <property type="entry name" value="Acyl_CoA_acyltransferase"/>
</dbReference>
<dbReference type="PANTHER" id="PTHR43792:SF8">
    <property type="entry name" value="[RIBOSOMAL PROTEIN US5]-ALANINE N-ACETYLTRANSFERASE"/>
    <property type="match status" value="1"/>
</dbReference>
<dbReference type="Proteomes" id="UP000005707">
    <property type="component" value="Unassembled WGS sequence"/>
</dbReference>
<protein>
    <submittedName>
        <fullName evidence="5">UDP-N-acetylmuramoylalanine--D-glutamate ligase protein</fullName>
        <ecNumber evidence="5">6.3.2.9</ecNumber>
    </submittedName>
</protein>
<dbReference type="GO" id="GO:0008999">
    <property type="term" value="F:protein-N-terminal-alanine acetyltransferase activity"/>
    <property type="evidence" value="ECO:0007669"/>
    <property type="project" value="TreeGrafter"/>
</dbReference>
<dbReference type="Gene3D" id="3.40.630.30">
    <property type="match status" value="1"/>
</dbReference>
<comment type="similarity">
    <text evidence="3">Belongs to the acetyltransferase family. RimJ subfamily.</text>
</comment>
<dbReference type="FunCoup" id="F7PTM9">
    <property type="interactions" value="16"/>
</dbReference>
<evidence type="ECO:0000313" key="5">
    <source>
        <dbReference type="EMBL" id="ERJ12195.1"/>
    </source>
</evidence>
<dbReference type="Pfam" id="PF13302">
    <property type="entry name" value="Acetyltransf_3"/>
    <property type="match status" value="1"/>
</dbReference>
<keyword evidence="1" id="KW-0808">Transferase</keyword>
<name>F7PTM9_9MOLU</name>
<proteinExistence type="inferred from homology"/>
<dbReference type="AlphaFoldDB" id="F7PTM9"/>
<feature type="domain" description="N-acetyltransferase" evidence="4">
    <location>
        <begin position="3"/>
        <end position="172"/>
    </location>
</feature>
<sequence length="180" mass="20712">MNVKIELLSTKHIDELLTFEKENRLFFESSIPGRKESYYSKENLVHIVKEIEEEQDAGLCYMYLIRNKKGELVGRVNLFSIVRGIFEKAELGFRIAEKHNGKGYATQAVKLVLNEAFNNYNLHRVEAGTSPNNIGSQIVLIKNGFEFIGRAHDVIKVNGKWEDGVLFECLNKVKDYLEKQ</sequence>
<dbReference type="OrthoDB" id="9801656at2"/>
<gene>
    <name evidence="5" type="ORF">HLPCO_001722</name>
</gene>
<dbReference type="SUPFAM" id="SSF55729">
    <property type="entry name" value="Acyl-CoA N-acyltransferases (Nat)"/>
    <property type="match status" value="1"/>
</dbReference>
<keyword evidence="2" id="KW-0012">Acyltransferase</keyword>
<dbReference type="EMBL" id="AFNU02000005">
    <property type="protein sequence ID" value="ERJ12195.1"/>
    <property type="molecule type" value="Genomic_DNA"/>
</dbReference>
<reference evidence="5 6" key="2">
    <citation type="journal article" date="2013" name="PLoS ONE">
        <title>INDIGO - INtegrated Data Warehouse of MIcrobial GenOmes with Examples from the Red Sea Extremophiles.</title>
        <authorList>
            <person name="Alam I."/>
            <person name="Antunes A."/>
            <person name="Kamau A.A."/>
            <person name="Ba Alawi W."/>
            <person name="Kalkatawi M."/>
            <person name="Stingl U."/>
            <person name="Bajic V.B."/>
        </authorList>
    </citation>
    <scope>NUCLEOTIDE SEQUENCE [LARGE SCALE GENOMIC DNA]</scope>
    <source>
        <strain evidence="5 6">SSD-17B</strain>
    </source>
</reference>
<keyword evidence="6" id="KW-1185">Reference proteome</keyword>
<dbReference type="RefSeq" id="WP_008825196.1">
    <property type="nucleotide sequence ID" value="NZ_AFNU02000005.1"/>
</dbReference>
<dbReference type="InterPro" id="IPR051531">
    <property type="entry name" value="N-acetyltransferase"/>
</dbReference>
<dbReference type="InParanoid" id="F7PTM9"/>
<evidence type="ECO:0000259" key="4">
    <source>
        <dbReference type="PROSITE" id="PS51186"/>
    </source>
</evidence>
<accession>F7PTM9</accession>
<reference evidence="5 6" key="1">
    <citation type="journal article" date="2011" name="J. Bacteriol.">
        <title>Genome sequence of Haloplasma contractile, an unusual contractile bacterium from a deep-sea anoxic brine lake.</title>
        <authorList>
            <person name="Antunes A."/>
            <person name="Alam I."/>
            <person name="El Dorry H."/>
            <person name="Siam R."/>
            <person name="Robertson A."/>
            <person name="Bajic V.B."/>
            <person name="Stingl U."/>
        </authorList>
    </citation>
    <scope>NUCLEOTIDE SEQUENCE [LARGE SCALE GENOMIC DNA]</scope>
    <source>
        <strain evidence="5 6">SSD-17B</strain>
    </source>
</reference>
<dbReference type="eggNOG" id="COG1670">
    <property type="taxonomic scope" value="Bacteria"/>
</dbReference>
<evidence type="ECO:0000313" key="6">
    <source>
        <dbReference type="Proteomes" id="UP000005707"/>
    </source>
</evidence>
<keyword evidence="5" id="KW-0436">Ligase</keyword>
<evidence type="ECO:0000256" key="2">
    <source>
        <dbReference type="ARBA" id="ARBA00023315"/>
    </source>
</evidence>
<dbReference type="InterPro" id="IPR000182">
    <property type="entry name" value="GNAT_dom"/>
</dbReference>
<organism evidence="5 6">
    <name type="scientific">Haloplasma contractile SSD-17B</name>
    <dbReference type="NCBI Taxonomy" id="1033810"/>
    <lineage>
        <taxon>Bacteria</taxon>
        <taxon>Bacillati</taxon>
        <taxon>Mycoplasmatota</taxon>
        <taxon>Mollicutes</taxon>
        <taxon>Haloplasmatales</taxon>
        <taxon>Haloplasmataceae</taxon>
        <taxon>Haloplasma</taxon>
    </lineage>
</organism>
<comment type="caution">
    <text evidence="5">The sequence shown here is derived from an EMBL/GenBank/DDBJ whole genome shotgun (WGS) entry which is preliminary data.</text>
</comment>
<dbReference type="PROSITE" id="PS51186">
    <property type="entry name" value="GNAT"/>
    <property type="match status" value="1"/>
</dbReference>
<evidence type="ECO:0000256" key="3">
    <source>
        <dbReference type="ARBA" id="ARBA00038502"/>
    </source>
</evidence>
<dbReference type="GO" id="GO:0008764">
    <property type="term" value="F:UDP-N-acetylmuramoylalanine-D-glutamate ligase activity"/>
    <property type="evidence" value="ECO:0007669"/>
    <property type="project" value="UniProtKB-EC"/>
</dbReference>
<dbReference type="PANTHER" id="PTHR43792">
    <property type="entry name" value="GNAT FAMILY, PUTATIVE (AFU_ORTHOLOGUE AFUA_3G00765)-RELATED-RELATED"/>
    <property type="match status" value="1"/>
</dbReference>
<dbReference type="GO" id="GO:0005737">
    <property type="term" value="C:cytoplasm"/>
    <property type="evidence" value="ECO:0007669"/>
    <property type="project" value="TreeGrafter"/>
</dbReference>
<evidence type="ECO:0000256" key="1">
    <source>
        <dbReference type="ARBA" id="ARBA00022679"/>
    </source>
</evidence>
<dbReference type="STRING" id="1033810.HLPCO_001722"/>
<dbReference type="EC" id="6.3.2.9" evidence="5"/>